<keyword evidence="1" id="KW-1133">Transmembrane helix</keyword>
<protein>
    <submittedName>
        <fullName evidence="3">Tripartite tricarboxylate transporter TctB family protein</fullName>
    </submittedName>
</protein>
<keyword evidence="4" id="KW-1185">Reference proteome</keyword>
<dbReference type="Pfam" id="PF07331">
    <property type="entry name" value="TctB"/>
    <property type="match status" value="1"/>
</dbReference>
<feature type="transmembrane region" description="Helical" evidence="1">
    <location>
        <begin position="81"/>
        <end position="101"/>
    </location>
</feature>
<dbReference type="AlphaFoldDB" id="A0A1H2QU68"/>
<feature type="transmembrane region" description="Helical" evidence="1">
    <location>
        <begin position="18"/>
        <end position="36"/>
    </location>
</feature>
<accession>A0A1H2QU68</accession>
<sequence length="135" mass="15434">MTIAFFTMDISFNEYHLIFPRIIIGALIILAVALLLQKGIQLLKRKEKRPKPFRFFSENYDAKKFYATLVLLVLYPPALSLFGFLPASILFMFLITILYAGQFNKKTIIVSISNSLASSIAVWYVFGQLFDITLP</sequence>
<dbReference type="InterPro" id="IPR009936">
    <property type="entry name" value="DUF1468"/>
</dbReference>
<gene>
    <name evidence="3" type="ORF">SAMN05421781_0468</name>
</gene>
<organism evidence="3 4">
    <name type="scientific">Marinococcus luteus</name>
    <dbReference type="NCBI Taxonomy" id="1122204"/>
    <lineage>
        <taxon>Bacteria</taxon>
        <taxon>Bacillati</taxon>
        <taxon>Bacillota</taxon>
        <taxon>Bacilli</taxon>
        <taxon>Bacillales</taxon>
        <taxon>Bacillaceae</taxon>
        <taxon>Marinococcus</taxon>
    </lineage>
</organism>
<feature type="transmembrane region" description="Helical" evidence="1">
    <location>
        <begin position="108"/>
        <end position="126"/>
    </location>
</feature>
<keyword evidence="1" id="KW-0812">Transmembrane</keyword>
<evidence type="ECO:0000259" key="2">
    <source>
        <dbReference type="Pfam" id="PF07331"/>
    </source>
</evidence>
<proteinExistence type="predicted"/>
<evidence type="ECO:0000313" key="3">
    <source>
        <dbReference type="EMBL" id="SDW10716.1"/>
    </source>
</evidence>
<evidence type="ECO:0000256" key="1">
    <source>
        <dbReference type="SAM" id="Phobius"/>
    </source>
</evidence>
<evidence type="ECO:0000313" key="4">
    <source>
        <dbReference type="Proteomes" id="UP000199488"/>
    </source>
</evidence>
<dbReference type="STRING" id="1122204.SAMN05421781_0468"/>
<dbReference type="RefSeq" id="WP_218130591.1">
    <property type="nucleotide sequence ID" value="NZ_FNNC01000001.1"/>
</dbReference>
<name>A0A1H2QU68_9BACI</name>
<feature type="domain" description="DUF1468" evidence="2">
    <location>
        <begin position="18"/>
        <end position="135"/>
    </location>
</feature>
<keyword evidence="1" id="KW-0472">Membrane</keyword>
<reference evidence="3 4" key="1">
    <citation type="submission" date="2016-10" db="EMBL/GenBank/DDBJ databases">
        <authorList>
            <person name="de Groot N.N."/>
        </authorList>
    </citation>
    <scope>NUCLEOTIDE SEQUENCE [LARGE SCALE GENOMIC DNA]</scope>
    <source>
        <strain evidence="3 4">DSM 23126</strain>
    </source>
</reference>
<dbReference type="Proteomes" id="UP000199488">
    <property type="component" value="Unassembled WGS sequence"/>
</dbReference>
<dbReference type="EMBL" id="FNNC01000001">
    <property type="protein sequence ID" value="SDW10716.1"/>
    <property type="molecule type" value="Genomic_DNA"/>
</dbReference>